<proteinExistence type="predicted"/>
<accession>A0AA48KPI0</accession>
<reference evidence="1" key="1">
    <citation type="submission" date="2023-01" db="EMBL/GenBank/DDBJ databases">
        <title>Complete genome sequence of Planctobacterium marinum strain Dej080120_11.</title>
        <authorList>
            <person name="Ueki S."/>
            <person name="Maruyama F."/>
        </authorList>
    </citation>
    <scope>NUCLEOTIDE SEQUENCE</scope>
    <source>
        <strain evidence="1">Dej080120_11</strain>
    </source>
</reference>
<dbReference type="AlphaFoldDB" id="A0AA48KPI0"/>
<name>A0AA48KPI0_9ALTE</name>
<sequence>MSERVTLKSITQEKKNQNWGEIPPFFHLVSNSIAEVEGMNVHGFDNAFKQIVKRSNWNLRRLGGEEQLSGKIVVERKPKLVIHRRFVGNNYEIHCMPEIDDEPVVLYTKNNVNIDFKVWDPSTMQCLIKLPDFIEFIRYAYTRGDDIDKKLVRYASLTIDNILKDLATEIDIIGLKGYSIKHIIERIEEEGSTA</sequence>
<dbReference type="RefSeq" id="WP_338292682.1">
    <property type="nucleotide sequence ID" value="NZ_AP027272.1"/>
</dbReference>
<organism evidence="1 2">
    <name type="scientific">Planctobacterium marinum</name>
    <dbReference type="NCBI Taxonomy" id="1631968"/>
    <lineage>
        <taxon>Bacteria</taxon>
        <taxon>Pseudomonadati</taxon>
        <taxon>Pseudomonadota</taxon>
        <taxon>Gammaproteobacteria</taxon>
        <taxon>Alteromonadales</taxon>
        <taxon>Alteromonadaceae</taxon>
        <taxon>Planctobacterium</taxon>
    </lineage>
</organism>
<evidence type="ECO:0000313" key="1">
    <source>
        <dbReference type="EMBL" id="BDX06676.1"/>
    </source>
</evidence>
<evidence type="ECO:0000313" key="2">
    <source>
        <dbReference type="Proteomes" id="UP001333710"/>
    </source>
</evidence>
<protein>
    <submittedName>
        <fullName evidence="1">Uncharacterized protein</fullName>
    </submittedName>
</protein>
<dbReference type="EMBL" id="AP027272">
    <property type="protein sequence ID" value="BDX06676.1"/>
    <property type="molecule type" value="Genomic_DNA"/>
</dbReference>
<keyword evidence="2" id="KW-1185">Reference proteome</keyword>
<gene>
    <name evidence="1" type="ORF">MACH26_21970</name>
</gene>
<dbReference type="Proteomes" id="UP001333710">
    <property type="component" value="Chromosome"/>
</dbReference>
<dbReference type="KEGG" id="pmaw:MACH26_21970"/>